<sequence length="84" mass="8823">MRTGQCYRGRSTTLAPAFFPSQPTLGPTDSNSEVSLSASSSFNHILGTHVLAHSGTQGCAARTLFNAVDPTLRVAGCCSDNLQH</sequence>
<protein>
    <submittedName>
        <fullName evidence="1">Uncharacterized protein</fullName>
    </submittedName>
</protein>
<name>A0A232EMW4_9HYME</name>
<gene>
    <name evidence="1" type="ORF">TSAR_005137</name>
</gene>
<evidence type="ECO:0000313" key="2">
    <source>
        <dbReference type="Proteomes" id="UP000215335"/>
    </source>
</evidence>
<dbReference type="EMBL" id="NNAY01003270">
    <property type="protein sequence ID" value="OXU19705.1"/>
    <property type="molecule type" value="Genomic_DNA"/>
</dbReference>
<organism evidence="1 2">
    <name type="scientific">Trichomalopsis sarcophagae</name>
    <dbReference type="NCBI Taxonomy" id="543379"/>
    <lineage>
        <taxon>Eukaryota</taxon>
        <taxon>Metazoa</taxon>
        <taxon>Ecdysozoa</taxon>
        <taxon>Arthropoda</taxon>
        <taxon>Hexapoda</taxon>
        <taxon>Insecta</taxon>
        <taxon>Pterygota</taxon>
        <taxon>Neoptera</taxon>
        <taxon>Endopterygota</taxon>
        <taxon>Hymenoptera</taxon>
        <taxon>Apocrita</taxon>
        <taxon>Proctotrupomorpha</taxon>
        <taxon>Chalcidoidea</taxon>
        <taxon>Pteromalidae</taxon>
        <taxon>Pteromalinae</taxon>
        <taxon>Trichomalopsis</taxon>
    </lineage>
</organism>
<comment type="caution">
    <text evidence="1">The sequence shown here is derived from an EMBL/GenBank/DDBJ whole genome shotgun (WGS) entry which is preliminary data.</text>
</comment>
<accession>A0A232EMW4</accession>
<evidence type="ECO:0000313" key="1">
    <source>
        <dbReference type="EMBL" id="OXU19705.1"/>
    </source>
</evidence>
<proteinExistence type="predicted"/>
<keyword evidence="2" id="KW-1185">Reference proteome</keyword>
<dbReference type="Proteomes" id="UP000215335">
    <property type="component" value="Unassembled WGS sequence"/>
</dbReference>
<dbReference type="AlphaFoldDB" id="A0A232EMW4"/>
<reference evidence="1 2" key="1">
    <citation type="journal article" date="2017" name="Curr. Biol.">
        <title>The Evolution of Venom by Co-option of Single-Copy Genes.</title>
        <authorList>
            <person name="Martinson E.O."/>
            <person name="Mrinalini"/>
            <person name="Kelkar Y.D."/>
            <person name="Chang C.H."/>
            <person name="Werren J.H."/>
        </authorList>
    </citation>
    <scope>NUCLEOTIDE SEQUENCE [LARGE SCALE GENOMIC DNA]</scope>
    <source>
        <strain evidence="1 2">Alberta</strain>
        <tissue evidence="1">Whole body</tissue>
    </source>
</reference>